<accession>A0ABV0PQU5</accession>
<evidence type="ECO:0000313" key="3">
    <source>
        <dbReference type="Proteomes" id="UP001476798"/>
    </source>
</evidence>
<dbReference type="Proteomes" id="UP001476798">
    <property type="component" value="Unassembled WGS sequence"/>
</dbReference>
<comment type="caution">
    <text evidence="2">The sequence shown here is derived from an EMBL/GenBank/DDBJ whole genome shotgun (WGS) entry which is preliminary data.</text>
</comment>
<evidence type="ECO:0000256" key="1">
    <source>
        <dbReference type="SAM" id="MobiDB-lite"/>
    </source>
</evidence>
<name>A0ABV0PQU5_9TELE</name>
<protein>
    <submittedName>
        <fullName evidence="2">Uncharacterized protein</fullName>
    </submittedName>
</protein>
<reference evidence="2 3" key="1">
    <citation type="submission" date="2021-06" db="EMBL/GenBank/DDBJ databases">
        <authorList>
            <person name="Palmer J.M."/>
        </authorList>
    </citation>
    <scope>NUCLEOTIDE SEQUENCE [LARGE SCALE GENOMIC DNA]</scope>
    <source>
        <strain evidence="2 3">GA_2019</strain>
        <tissue evidence="2">Muscle</tissue>
    </source>
</reference>
<proteinExistence type="predicted"/>
<dbReference type="EMBL" id="JAHRIO010082292">
    <property type="protein sequence ID" value="MEQ2185868.1"/>
    <property type="molecule type" value="Genomic_DNA"/>
</dbReference>
<evidence type="ECO:0000313" key="2">
    <source>
        <dbReference type="EMBL" id="MEQ2185868.1"/>
    </source>
</evidence>
<keyword evidence="3" id="KW-1185">Reference proteome</keyword>
<organism evidence="2 3">
    <name type="scientific">Goodea atripinnis</name>
    <dbReference type="NCBI Taxonomy" id="208336"/>
    <lineage>
        <taxon>Eukaryota</taxon>
        <taxon>Metazoa</taxon>
        <taxon>Chordata</taxon>
        <taxon>Craniata</taxon>
        <taxon>Vertebrata</taxon>
        <taxon>Euteleostomi</taxon>
        <taxon>Actinopterygii</taxon>
        <taxon>Neopterygii</taxon>
        <taxon>Teleostei</taxon>
        <taxon>Neoteleostei</taxon>
        <taxon>Acanthomorphata</taxon>
        <taxon>Ovalentaria</taxon>
        <taxon>Atherinomorphae</taxon>
        <taxon>Cyprinodontiformes</taxon>
        <taxon>Goodeidae</taxon>
        <taxon>Goodea</taxon>
    </lineage>
</organism>
<feature type="region of interest" description="Disordered" evidence="1">
    <location>
        <begin position="170"/>
        <end position="198"/>
    </location>
</feature>
<gene>
    <name evidence="2" type="ORF">GOODEAATRI_022596</name>
</gene>
<sequence length="245" mass="27429">MQAEFRPPRRRTRVYEDYEAPLPLIRNQQERKHYRGELVHQQVLVCHPDHIQSIYNQPSSITLDSQLLDPGAASGGGQQSSILVCSEFELVFALSIVSQAKWDCHFRVILEKEFCPEPDRTTASLINGSVSFHLHNDIIFSPVRAAQCCHLTLFLLQNTKDCFYLSSLSPGRRRSQGGEAESSGSHRVPAAQPGGGLLPRLQPRRPVCLPAAGEYVSSECLMRCFECDFILYVLSSDWSGAPVSR</sequence>